<dbReference type="RefSeq" id="WP_115147475.1">
    <property type="nucleotide sequence ID" value="NZ_QRAV01000011.1"/>
</dbReference>
<dbReference type="EMBL" id="QRAV01000011">
    <property type="protein sequence ID" value="RDL17554.1"/>
    <property type="molecule type" value="Genomic_DNA"/>
</dbReference>
<dbReference type="AlphaFoldDB" id="A0A370SCT1"/>
<dbReference type="NCBIfam" id="NF033927">
    <property type="entry name" value="alph_xenorhab_B"/>
    <property type="match status" value="1"/>
</dbReference>
<feature type="coiled-coil region" evidence="1">
    <location>
        <begin position="230"/>
        <end position="307"/>
    </location>
</feature>
<accession>A0A370SCT1</accession>
<organism evidence="2 3">
    <name type="scientific">Pseudomonas jessenii</name>
    <dbReference type="NCBI Taxonomy" id="77298"/>
    <lineage>
        <taxon>Bacteria</taxon>
        <taxon>Pseudomonadati</taxon>
        <taxon>Pseudomonadota</taxon>
        <taxon>Gammaproteobacteria</taxon>
        <taxon>Pseudomonadales</taxon>
        <taxon>Pseudomonadaceae</taxon>
        <taxon>Pseudomonas</taxon>
    </lineage>
</organism>
<comment type="caution">
    <text evidence="2">The sequence shown here is derived from an EMBL/GenBank/DDBJ whole genome shotgun (WGS) entry which is preliminary data.</text>
</comment>
<protein>
    <submittedName>
        <fullName evidence="2">Uncharacterized protein</fullName>
    </submittedName>
</protein>
<sequence>MGFRIDNKIVENATKAPAVFISASLGEGNEYNRDTGIQLTKEQIISLRKYEVLGLSLPVRLQDVIAYLNYGAGDSGGLGLKPADFLRTFSTTYDHAKRWSPLREKIMLTGTDLKIFAGSIIRTGSGIVEIYEDLKVSRYLEEHNISTPEQYLELKRKIPNLPDLALPEGDVPEIKAYLNDMLGKVRQCHQKAERVREQLDSFGKDMREKVLPEIKLRLEFVSRNTYQADIQVLQGEIDQRSKEIDELNKQYDQLVQEAIAAAATFNVAGLILGIYQGVKAEEIRKKRNNLKAEQQAANQKMASKSQTLASLNKIRDDLQNLDYVAIEAEVATQNLMLVWNALSTYITASIKEVDSLHEATSLRRFKNQILAIIDPWEQIKSSADQLLDVFAAADKEHGNKFQSFRSKRIMFSLPNNQTYPQVNVAALRAHSAAMQKSNTTAQMLFEQFNYMPGIVRNMNDLSIAVQRATFDMRSQARTDIIHLERAREKLKGYQAELAYPEDVEEVREDMENELKSTSNKISERYEDLKVIRSSLSTAYDRATSQQWIATLQQDRDVTEALKVKSDEKLTDLEKQMKSASEGIDLIAKAGVEKIGQEAQLTLDNLKALGLAPPQVQIAMLAIDTLKKIISGIGEAISFLNMLDAYNKLRDKAADLRVQLKKYKSDIARTDGKIQLVNALDQLDEGRWGYVNEYSNLVNGFDSFRQDFRQDKSQPVEVRADAAIARITEVVRYLKSVQQ</sequence>
<dbReference type="InterPro" id="IPR047760">
    <property type="entry name" value="XaxB-like"/>
</dbReference>
<proteinExistence type="predicted"/>
<dbReference type="CDD" id="cd22657">
    <property type="entry name" value="ClyA_XaxA-like"/>
    <property type="match status" value="1"/>
</dbReference>
<dbReference type="SUPFAM" id="SSF58100">
    <property type="entry name" value="Bacterial hemolysins"/>
    <property type="match status" value="1"/>
</dbReference>
<evidence type="ECO:0000256" key="1">
    <source>
        <dbReference type="SAM" id="Coils"/>
    </source>
</evidence>
<name>A0A370SCT1_PSEJE</name>
<dbReference type="Proteomes" id="UP000255365">
    <property type="component" value="Unassembled WGS sequence"/>
</dbReference>
<keyword evidence="1" id="KW-0175">Coiled coil</keyword>
<evidence type="ECO:0000313" key="2">
    <source>
        <dbReference type="EMBL" id="RDL17554.1"/>
    </source>
</evidence>
<evidence type="ECO:0000313" key="3">
    <source>
        <dbReference type="Proteomes" id="UP000255365"/>
    </source>
</evidence>
<gene>
    <name evidence="2" type="ORF">DEU51_111131</name>
</gene>
<reference evidence="2 3" key="1">
    <citation type="submission" date="2018-07" db="EMBL/GenBank/DDBJ databases">
        <title>Genome sequencing of rice bacterial endophytes.</title>
        <authorList>
            <person name="Venturi V."/>
        </authorList>
    </citation>
    <scope>NUCLEOTIDE SEQUENCE [LARGE SCALE GENOMIC DNA]</scope>
    <source>
        <strain evidence="2 3">E2333</strain>
    </source>
</reference>
<dbReference type="NCBIfam" id="NF033928">
    <property type="entry name" value="alph_xenorhab_A"/>
    <property type="match status" value="1"/>
</dbReference>
<dbReference type="Gene3D" id="1.20.1170.10">
    <property type="match status" value="1"/>
</dbReference>